<proteinExistence type="predicted"/>
<dbReference type="Pfam" id="PF12770">
    <property type="entry name" value="CHAT"/>
    <property type="match status" value="1"/>
</dbReference>
<evidence type="ECO:0000313" key="2">
    <source>
        <dbReference type="EMBL" id="TYB44981.1"/>
    </source>
</evidence>
<comment type="caution">
    <text evidence="2">The sequence shown here is derived from an EMBL/GenBank/DDBJ whole genome shotgun (WGS) entry which is preliminary data.</text>
</comment>
<dbReference type="STRING" id="1220554.GCA_001552135_07240"/>
<dbReference type="AlphaFoldDB" id="A0A5D0NLT7"/>
<organism evidence="2 3">
    <name type="scientific">Actinomadura chibensis</name>
    <dbReference type="NCBI Taxonomy" id="392828"/>
    <lineage>
        <taxon>Bacteria</taxon>
        <taxon>Bacillati</taxon>
        <taxon>Actinomycetota</taxon>
        <taxon>Actinomycetes</taxon>
        <taxon>Streptosporangiales</taxon>
        <taxon>Thermomonosporaceae</taxon>
        <taxon>Actinomadura</taxon>
    </lineage>
</organism>
<accession>A0A5D0NLT7</accession>
<gene>
    <name evidence="2" type="ORF">FXF69_22925</name>
</gene>
<feature type="domain" description="CHAT" evidence="1">
    <location>
        <begin position="863"/>
        <end position="1134"/>
    </location>
</feature>
<dbReference type="RefSeq" id="WP_148344461.1">
    <property type="nucleotide sequence ID" value="NZ_VSFG01000004.1"/>
</dbReference>
<evidence type="ECO:0000313" key="3">
    <source>
        <dbReference type="Proteomes" id="UP000323380"/>
    </source>
</evidence>
<reference evidence="2 3" key="1">
    <citation type="submission" date="2019-08" db="EMBL/GenBank/DDBJ databases">
        <title>Actinomadura sp. nov. CYP1-5 isolated from mountain soil.</title>
        <authorList>
            <person name="Songsumanus A."/>
            <person name="Kuncharoen N."/>
            <person name="Kudo T."/>
            <person name="Yuki M."/>
            <person name="Igarashi Y."/>
            <person name="Tanasupawat S."/>
        </authorList>
    </citation>
    <scope>NUCLEOTIDE SEQUENCE [LARGE SCALE GENOMIC DNA]</scope>
    <source>
        <strain evidence="2 3">JCM 14158</strain>
    </source>
</reference>
<dbReference type="Gene3D" id="1.25.40.10">
    <property type="entry name" value="Tetratricopeptide repeat domain"/>
    <property type="match status" value="2"/>
</dbReference>
<dbReference type="EMBL" id="VSFG01000004">
    <property type="protein sequence ID" value="TYB44981.1"/>
    <property type="molecule type" value="Genomic_DNA"/>
</dbReference>
<keyword evidence="3" id="KW-1185">Reference proteome</keyword>
<dbReference type="Proteomes" id="UP000323380">
    <property type="component" value="Unassembled WGS sequence"/>
</dbReference>
<protein>
    <submittedName>
        <fullName evidence="2">CHAT domain-containing protein</fullName>
    </submittedName>
</protein>
<sequence length="1135" mass="121714">MNLSETVTTVHESVLMAVRTSLHESASVPRPQVHMFTGNSDFSYAGCVVAREFDRGDDAAWAVRGLGYPPSALPASRVLVVWEQAELLISLDAPHLVEGRALMFLDAALDDYRLTRYPFEITTGSGSSPDIRWGEPRTEERPALPGLIIEVLDIWRDFLPDDFAATVEELEEGGYTYVPAARSDPPSGSENVHRLVGAALASGEPEAVERACRALREALAAMPEHDPRRGSYLIDFSLVLQLRYENNGDLDDVRDAVRAAREAAPFPDGGMPAKRLNALGTALRTWYEQTGEPAALSEAITVGRRAVDVIPDGDPNHGTCLANLAWALHASFLADGDPASLAAALSASRRAFEALDVLDPRREVVAMSMGVMLHSEYGRTGDLAVLDEAIELGRSATAHTTSSGWMLAARLTNLGRALEARYRRTGELESLREAARTERRALAVAPRDHADRTLYQLNLSGTLRALFDRTGDAAALDEAFAVARDAVEDVPAGHPVRINHLANLGLIHQMRHALTSDAAELDAAQALLREALAGAPATHPQRPAVSSALGEVLHATSSHPADSAQLEEAAGLVRDALDSVADDDPRRGTFLRTLAEIQRTRHEGLGDDAALSEAIELFRTAAAPTSSVRGRVDAARRWGDIAAAAGRTELALDGYATAVGLLPLLAARSLHRHDSEHWLGRYGGLASDAAALALETNSPERALELLELGRTVLMAQALDIRTDMSALRDRAPHLADRFEWLSTQLENDDGEKPDGRRELAGELETVIAAVRALPGMDRFLLPPRAAELLVQAGQGPIAVVNVSAYRSDALILTGSGLRVRSLPQLTPAAVGGQVNRFLTALATDCRSPYRDARERGERVLSETLSWAWENICVPVLDIADPAPDQRMWWIPTGLLGFLPLHAAGDEAAGESMLARAVCSYSPSIRALAHARTASGGRPSTRTLVVGMPDTPNAPAIPGALREATLVAERAPGPRVLIGPEATGEAVTAALQNSAWAHFACHAVTAASPSDGHLQLHDHERRPLTAAAISRLRLDSAALAYLSACDTAVSTTGLADEVIHIASAFHLAGYPQVIGTLWAVDDAAAAAIAEFFYTELTRGHPDPRRAPAALRDALSAMRRRHPLRPSLWASHIHIGI</sequence>
<evidence type="ECO:0000259" key="1">
    <source>
        <dbReference type="Pfam" id="PF12770"/>
    </source>
</evidence>
<name>A0A5D0NLT7_9ACTN</name>
<dbReference type="InterPro" id="IPR024983">
    <property type="entry name" value="CHAT_dom"/>
</dbReference>
<dbReference type="InterPro" id="IPR011990">
    <property type="entry name" value="TPR-like_helical_dom_sf"/>
</dbReference>